<reference evidence="1" key="1">
    <citation type="submission" date="2020-09" db="EMBL/GenBank/DDBJ databases">
        <title>Brevundimonas sp. LVF2 isolated from a puddle in Goettingen, Germany.</title>
        <authorList>
            <person name="Friedrich I."/>
            <person name="Klassen A."/>
            <person name="Hannes N."/>
            <person name="Schneider D."/>
            <person name="Hertel R."/>
            <person name="Daniel R."/>
        </authorList>
    </citation>
    <scope>NUCLEOTIDE SEQUENCE</scope>
    <source>
        <strain evidence="1">LVF2</strain>
    </source>
</reference>
<protein>
    <recommendedName>
        <fullName evidence="3">TIGR02588 family protein</fullName>
    </recommendedName>
</protein>
<evidence type="ECO:0008006" key="3">
    <source>
        <dbReference type="Google" id="ProtNLM"/>
    </source>
</evidence>
<sequence length="107" mass="11110">MAVLGGLMTLGVIAIVVREAVEPPAPPVLSASLRLSRPTTAGWVAEVQIDNAGDDTAAAVEVEGVLGEETAHAALDYVPGHGHARVSLRFDTNPGTARFRVVGWSEP</sequence>
<gene>
    <name evidence="1" type="ORF">IFJ75_08140</name>
</gene>
<name>A0A975C6C4_9CAUL</name>
<proteinExistence type="predicted"/>
<keyword evidence="2" id="KW-1185">Reference proteome</keyword>
<dbReference type="AlphaFoldDB" id="A0A975C6C4"/>
<accession>A0A975C6C4</accession>
<organism evidence="1 2">
    <name type="scientific">Brevundimonas goettingensis</name>
    <dbReference type="NCBI Taxonomy" id="2774190"/>
    <lineage>
        <taxon>Bacteria</taxon>
        <taxon>Pseudomonadati</taxon>
        <taxon>Pseudomonadota</taxon>
        <taxon>Alphaproteobacteria</taxon>
        <taxon>Caulobacterales</taxon>
        <taxon>Caulobacteraceae</taxon>
        <taxon>Brevundimonas</taxon>
    </lineage>
</organism>
<dbReference type="Proteomes" id="UP000663918">
    <property type="component" value="Chromosome"/>
</dbReference>
<evidence type="ECO:0000313" key="1">
    <source>
        <dbReference type="EMBL" id="QTC93259.1"/>
    </source>
</evidence>
<dbReference type="EMBL" id="CP062222">
    <property type="protein sequence ID" value="QTC93259.1"/>
    <property type="molecule type" value="Genomic_DNA"/>
</dbReference>
<dbReference type="KEGG" id="bgoe:IFJ75_08140"/>
<evidence type="ECO:0000313" key="2">
    <source>
        <dbReference type="Proteomes" id="UP000663918"/>
    </source>
</evidence>